<name>A0ABT4TQ16_9ACTN</name>
<protein>
    <submittedName>
        <fullName evidence="1">Uncharacterized protein</fullName>
    </submittedName>
</protein>
<dbReference type="RefSeq" id="WP_270679414.1">
    <property type="nucleotide sequence ID" value="NZ_JAQFWP010000040.1"/>
</dbReference>
<evidence type="ECO:0000313" key="1">
    <source>
        <dbReference type="EMBL" id="MDA2806778.1"/>
    </source>
</evidence>
<accession>A0ABT4TQ16</accession>
<gene>
    <name evidence="1" type="ORF">O4U47_19880</name>
</gene>
<reference evidence="1" key="1">
    <citation type="submission" date="2023-01" db="EMBL/GenBank/DDBJ databases">
        <title>Draft genome sequence of Nocardiopsis sp. LSu2-4 isolated from halophytes.</title>
        <authorList>
            <person name="Duangmal K."/>
            <person name="Chantavorakit T."/>
        </authorList>
    </citation>
    <scope>NUCLEOTIDE SEQUENCE</scope>
    <source>
        <strain evidence="1">LSu2-4</strain>
    </source>
</reference>
<proteinExistence type="predicted"/>
<dbReference type="EMBL" id="JAQFWP010000040">
    <property type="protein sequence ID" value="MDA2806778.1"/>
    <property type="molecule type" value="Genomic_DNA"/>
</dbReference>
<dbReference type="Proteomes" id="UP001165685">
    <property type="component" value="Unassembled WGS sequence"/>
</dbReference>
<organism evidence="1 2">
    <name type="scientific">Nocardiopsis suaedae</name>
    <dbReference type="NCBI Taxonomy" id="3018444"/>
    <lineage>
        <taxon>Bacteria</taxon>
        <taxon>Bacillati</taxon>
        <taxon>Actinomycetota</taxon>
        <taxon>Actinomycetes</taxon>
        <taxon>Streptosporangiales</taxon>
        <taxon>Nocardiopsidaceae</taxon>
        <taxon>Nocardiopsis</taxon>
    </lineage>
</organism>
<keyword evidence="2" id="KW-1185">Reference proteome</keyword>
<sequence>MGRGDRRPPRHGAFVLGRHRTDRFMKTMDLMIQGRHADARA</sequence>
<comment type="caution">
    <text evidence="1">The sequence shown here is derived from an EMBL/GenBank/DDBJ whole genome shotgun (WGS) entry which is preliminary data.</text>
</comment>
<evidence type="ECO:0000313" key="2">
    <source>
        <dbReference type="Proteomes" id="UP001165685"/>
    </source>
</evidence>